<evidence type="ECO:0000313" key="8">
    <source>
        <dbReference type="Proteomes" id="UP000692954"/>
    </source>
</evidence>
<dbReference type="GO" id="GO:0004674">
    <property type="term" value="F:protein serine/threonine kinase activity"/>
    <property type="evidence" value="ECO:0007669"/>
    <property type="project" value="UniProtKB-KW"/>
</dbReference>
<feature type="domain" description="Protein kinase" evidence="6">
    <location>
        <begin position="1"/>
        <end position="213"/>
    </location>
</feature>
<dbReference type="GO" id="GO:0005524">
    <property type="term" value="F:ATP binding"/>
    <property type="evidence" value="ECO:0007669"/>
    <property type="project" value="UniProtKB-KW"/>
</dbReference>
<proteinExistence type="predicted"/>
<dbReference type="SMART" id="SM00220">
    <property type="entry name" value="S_TKc"/>
    <property type="match status" value="1"/>
</dbReference>
<keyword evidence="5" id="KW-0067">ATP-binding</keyword>
<keyword evidence="3" id="KW-0547">Nucleotide-binding</keyword>
<keyword evidence="1" id="KW-0723">Serine/threonine-protein kinase</keyword>
<dbReference type="PROSITE" id="PS50011">
    <property type="entry name" value="PROTEIN_KINASE_DOM"/>
    <property type="match status" value="1"/>
</dbReference>
<comment type="caution">
    <text evidence="7">The sequence shown here is derived from an EMBL/GenBank/DDBJ whole genome shotgun (WGS) entry which is preliminary data.</text>
</comment>
<keyword evidence="4" id="KW-0418">Kinase</keyword>
<accession>A0A8S1RJ63</accession>
<evidence type="ECO:0000256" key="2">
    <source>
        <dbReference type="ARBA" id="ARBA00022679"/>
    </source>
</evidence>
<evidence type="ECO:0000256" key="1">
    <source>
        <dbReference type="ARBA" id="ARBA00022527"/>
    </source>
</evidence>
<dbReference type="PANTHER" id="PTHR24349">
    <property type="entry name" value="SERINE/THREONINE-PROTEIN KINASE"/>
    <property type="match status" value="1"/>
</dbReference>
<evidence type="ECO:0000259" key="6">
    <source>
        <dbReference type="PROSITE" id="PS50011"/>
    </source>
</evidence>
<evidence type="ECO:0000256" key="3">
    <source>
        <dbReference type="ARBA" id="ARBA00022741"/>
    </source>
</evidence>
<dbReference type="OrthoDB" id="193931at2759"/>
<keyword evidence="2" id="KW-0808">Transferase</keyword>
<reference evidence="7" key="1">
    <citation type="submission" date="2021-01" db="EMBL/GenBank/DDBJ databases">
        <authorList>
            <consortium name="Genoscope - CEA"/>
            <person name="William W."/>
        </authorList>
    </citation>
    <scope>NUCLEOTIDE SEQUENCE</scope>
</reference>
<gene>
    <name evidence="7" type="ORF">PSON_ATCC_30995.1.T1730035</name>
</gene>
<protein>
    <recommendedName>
        <fullName evidence="6">Protein kinase domain-containing protein</fullName>
    </recommendedName>
</protein>
<organism evidence="7 8">
    <name type="scientific">Paramecium sonneborni</name>
    <dbReference type="NCBI Taxonomy" id="65129"/>
    <lineage>
        <taxon>Eukaryota</taxon>
        <taxon>Sar</taxon>
        <taxon>Alveolata</taxon>
        <taxon>Ciliophora</taxon>
        <taxon>Intramacronucleata</taxon>
        <taxon>Oligohymenophorea</taxon>
        <taxon>Peniculida</taxon>
        <taxon>Parameciidae</taxon>
        <taxon>Paramecium</taxon>
    </lineage>
</organism>
<dbReference type="EMBL" id="CAJJDN010000173">
    <property type="protein sequence ID" value="CAD8127114.1"/>
    <property type="molecule type" value="Genomic_DNA"/>
</dbReference>
<dbReference type="InterPro" id="IPR050205">
    <property type="entry name" value="CDPK_Ser/Thr_kinases"/>
</dbReference>
<dbReference type="AlphaFoldDB" id="A0A8S1RJ63"/>
<dbReference type="Proteomes" id="UP000692954">
    <property type="component" value="Unassembled WGS sequence"/>
</dbReference>
<name>A0A8S1RJ63_9CILI</name>
<sequence>MDQNHLKLNFSQFIVEKLNSYTDDYKQGVIRKIKKQGVLGVLAFSQVRKVIHRKTRAIRAMKVISKSRLSTNYNKSLQTKSMFIKLCTGGELFDKIIEKGSVSEKEASQILKQIMSAILMLKLETRKFKEMTILKFFDRGTAKIFSPNQQINEKFGTLYYMAPEVLKLNYNEKCDIWQCGVILYILLFGVPPYNGRTDAEIQKNILNGIYIRW</sequence>
<evidence type="ECO:0000256" key="4">
    <source>
        <dbReference type="ARBA" id="ARBA00022777"/>
    </source>
</evidence>
<dbReference type="InterPro" id="IPR000719">
    <property type="entry name" value="Prot_kinase_dom"/>
</dbReference>
<keyword evidence="8" id="KW-1185">Reference proteome</keyword>
<evidence type="ECO:0000256" key="5">
    <source>
        <dbReference type="ARBA" id="ARBA00022840"/>
    </source>
</evidence>
<dbReference type="Pfam" id="PF00069">
    <property type="entry name" value="Pkinase"/>
    <property type="match status" value="1"/>
</dbReference>
<evidence type="ECO:0000313" key="7">
    <source>
        <dbReference type="EMBL" id="CAD8127114.1"/>
    </source>
</evidence>